<proteinExistence type="predicted"/>
<organism evidence="2 3">
    <name type="scientific">Neurospora hispaniola</name>
    <dbReference type="NCBI Taxonomy" id="588809"/>
    <lineage>
        <taxon>Eukaryota</taxon>
        <taxon>Fungi</taxon>
        <taxon>Dikarya</taxon>
        <taxon>Ascomycota</taxon>
        <taxon>Pezizomycotina</taxon>
        <taxon>Sordariomycetes</taxon>
        <taxon>Sordariomycetidae</taxon>
        <taxon>Sordariales</taxon>
        <taxon>Sordariaceae</taxon>
        <taxon>Neurospora</taxon>
    </lineage>
</organism>
<feature type="chain" id="PRO_5042565467" description="Secreted protein" evidence="1">
    <location>
        <begin position="29"/>
        <end position="79"/>
    </location>
</feature>
<accession>A0AAJ0MMQ4</accession>
<comment type="caution">
    <text evidence="2">The sequence shown here is derived from an EMBL/GenBank/DDBJ whole genome shotgun (WGS) entry which is preliminary data.</text>
</comment>
<dbReference type="EMBL" id="JAULSX010000008">
    <property type="protein sequence ID" value="KAK3486592.1"/>
    <property type="molecule type" value="Genomic_DNA"/>
</dbReference>
<dbReference type="Proteomes" id="UP001285908">
    <property type="component" value="Unassembled WGS sequence"/>
</dbReference>
<dbReference type="GeneID" id="87875342"/>
<sequence length="79" mass="9216">MRLRHTLHVEKLLVGCFLLYHLFPNCCSTGDTHTCLQVVKTILNSHSYSFDFFLIRTVLSFVHRECPPRDDTLFHIPLA</sequence>
<feature type="signal peptide" evidence="1">
    <location>
        <begin position="1"/>
        <end position="28"/>
    </location>
</feature>
<evidence type="ECO:0000256" key="1">
    <source>
        <dbReference type="SAM" id="SignalP"/>
    </source>
</evidence>
<dbReference type="RefSeq" id="XP_062689149.1">
    <property type="nucleotide sequence ID" value="XM_062837720.1"/>
</dbReference>
<gene>
    <name evidence="2" type="ORF">B0T23DRAFT_387962</name>
</gene>
<keyword evidence="1" id="KW-0732">Signal</keyword>
<protein>
    <recommendedName>
        <fullName evidence="4">Secreted protein</fullName>
    </recommendedName>
</protein>
<evidence type="ECO:0000313" key="3">
    <source>
        <dbReference type="Proteomes" id="UP001285908"/>
    </source>
</evidence>
<reference evidence="2 3" key="1">
    <citation type="journal article" date="2023" name="Mol. Phylogenet. Evol.">
        <title>Genome-scale phylogeny and comparative genomics of the fungal order Sordariales.</title>
        <authorList>
            <person name="Hensen N."/>
            <person name="Bonometti L."/>
            <person name="Westerberg I."/>
            <person name="Brannstrom I.O."/>
            <person name="Guillou S."/>
            <person name="Cros-Aarteil S."/>
            <person name="Calhoun S."/>
            <person name="Haridas S."/>
            <person name="Kuo A."/>
            <person name="Mondo S."/>
            <person name="Pangilinan J."/>
            <person name="Riley R."/>
            <person name="LaButti K."/>
            <person name="Andreopoulos B."/>
            <person name="Lipzen A."/>
            <person name="Chen C."/>
            <person name="Yan M."/>
            <person name="Daum C."/>
            <person name="Ng V."/>
            <person name="Clum A."/>
            <person name="Steindorff A."/>
            <person name="Ohm R.A."/>
            <person name="Martin F."/>
            <person name="Silar P."/>
            <person name="Natvig D.O."/>
            <person name="Lalanne C."/>
            <person name="Gautier V."/>
            <person name="Ament-Velasquez S.L."/>
            <person name="Kruys A."/>
            <person name="Hutchinson M.I."/>
            <person name="Powell A.J."/>
            <person name="Barry K."/>
            <person name="Miller A.N."/>
            <person name="Grigoriev I.V."/>
            <person name="Debuchy R."/>
            <person name="Gladieux P."/>
            <person name="Hiltunen Thoren M."/>
            <person name="Johannesson H."/>
        </authorList>
    </citation>
    <scope>NUCLEOTIDE SEQUENCE [LARGE SCALE GENOMIC DNA]</scope>
    <source>
        <strain evidence="2 3">FGSC 10403</strain>
    </source>
</reference>
<keyword evidence="3" id="KW-1185">Reference proteome</keyword>
<dbReference type="AlphaFoldDB" id="A0AAJ0MMQ4"/>
<evidence type="ECO:0000313" key="2">
    <source>
        <dbReference type="EMBL" id="KAK3486592.1"/>
    </source>
</evidence>
<name>A0AAJ0MMQ4_9PEZI</name>
<evidence type="ECO:0008006" key="4">
    <source>
        <dbReference type="Google" id="ProtNLM"/>
    </source>
</evidence>